<dbReference type="PANTHER" id="PTHR11686">
    <property type="entry name" value="GAMMA GLUTAMYL TRANSPEPTIDASE"/>
    <property type="match status" value="1"/>
</dbReference>
<dbReference type="GO" id="GO:0036374">
    <property type="term" value="F:glutathione hydrolase activity"/>
    <property type="evidence" value="ECO:0007669"/>
    <property type="project" value="InterPro"/>
</dbReference>
<proteinExistence type="predicted"/>
<dbReference type="PRINTS" id="PR01210">
    <property type="entry name" value="GGTRANSPTASE"/>
</dbReference>
<evidence type="ECO:0000313" key="2">
    <source>
        <dbReference type="Proteomes" id="UP000095283"/>
    </source>
</evidence>
<dbReference type="InterPro" id="IPR000101">
    <property type="entry name" value="GGT_peptidase"/>
</dbReference>
<feature type="binding site" evidence="1">
    <location>
        <position position="50"/>
    </location>
    <ligand>
        <name>L-glutamate</name>
        <dbReference type="ChEBI" id="CHEBI:29985"/>
    </ligand>
</feature>
<dbReference type="GO" id="GO:0006751">
    <property type="term" value="P:glutathione catabolic process"/>
    <property type="evidence" value="ECO:0007669"/>
    <property type="project" value="InterPro"/>
</dbReference>
<dbReference type="AlphaFoldDB" id="A0A1I7XNA2"/>
<reference evidence="3" key="1">
    <citation type="submission" date="2016-11" db="UniProtKB">
        <authorList>
            <consortium name="WormBaseParasite"/>
        </authorList>
    </citation>
    <scope>IDENTIFICATION</scope>
</reference>
<dbReference type="Proteomes" id="UP000095283">
    <property type="component" value="Unplaced"/>
</dbReference>
<dbReference type="InterPro" id="IPR029055">
    <property type="entry name" value="Ntn_hydrolases_N"/>
</dbReference>
<sequence length="200" mass="21777">MSKGGNAVESAIAVMFCLGVTNPQSSGLGGGFLMTLYNRTEGRCVAIDARETAPSAAHQDLFNGDSNGSKYGFKAAATPGELAGYWLIYNKYGSGHVAWKDLISPSIKLCRDGVPVSEYLDNVMKVKERHFRLFPSMKAWINPKTNSTYEAGDLLPREKLANTLEKIANSEDPVKMFYHGEMAETIAKEMKDGGPSIDTI</sequence>
<evidence type="ECO:0000313" key="3">
    <source>
        <dbReference type="WBParaSite" id="Hba_19214"/>
    </source>
</evidence>
<dbReference type="PANTHER" id="PTHR11686:SF17">
    <property type="entry name" value="GAMMA-GLUTAMYLTRANSPEPTIDASE 1"/>
    <property type="match status" value="1"/>
</dbReference>
<name>A0A1I7XNA2_HETBA</name>
<keyword evidence="2" id="KW-1185">Reference proteome</keyword>
<evidence type="ECO:0000256" key="1">
    <source>
        <dbReference type="PIRSR" id="PIRSR600101-2"/>
    </source>
</evidence>
<organism evidence="2 3">
    <name type="scientific">Heterorhabditis bacteriophora</name>
    <name type="common">Entomopathogenic nematode worm</name>
    <dbReference type="NCBI Taxonomy" id="37862"/>
    <lineage>
        <taxon>Eukaryota</taxon>
        <taxon>Metazoa</taxon>
        <taxon>Ecdysozoa</taxon>
        <taxon>Nematoda</taxon>
        <taxon>Chromadorea</taxon>
        <taxon>Rhabditida</taxon>
        <taxon>Rhabditina</taxon>
        <taxon>Rhabditomorpha</taxon>
        <taxon>Strongyloidea</taxon>
        <taxon>Heterorhabditidae</taxon>
        <taxon>Heterorhabditis</taxon>
    </lineage>
</organism>
<dbReference type="GO" id="GO:0005886">
    <property type="term" value="C:plasma membrane"/>
    <property type="evidence" value="ECO:0007669"/>
    <property type="project" value="TreeGrafter"/>
</dbReference>
<dbReference type="WBParaSite" id="Hba_19214">
    <property type="protein sequence ID" value="Hba_19214"/>
    <property type="gene ID" value="Hba_19214"/>
</dbReference>
<protein>
    <submittedName>
        <fullName evidence="3">Gamma-glutamyltransferase</fullName>
    </submittedName>
</protein>
<dbReference type="Pfam" id="PF01019">
    <property type="entry name" value="G_glu_transpept"/>
    <property type="match status" value="1"/>
</dbReference>
<dbReference type="SUPFAM" id="SSF56235">
    <property type="entry name" value="N-terminal nucleophile aminohydrolases (Ntn hydrolases)"/>
    <property type="match status" value="1"/>
</dbReference>
<accession>A0A1I7XNA2</accession>